<dbReference type="PROSITE" id="PS51186">
    <property type="entry name" value="GNAT"/>
    <property type="match status" value="1"/>
</dbReference>
<protein>
    <submittedName>
        <fullName evidence="4">Putative acetyltransferase</fullName>
        <ecNumber evidence="4">2.3.1.-</ecNumber>
    </submittedName>
</protein>
<dbReference type="PANTHER" id="PTHR43877:SF5">
    <property type="entry name" value="BLL8307 PROTEIN"/>
    <property type="match status" value="1"/>
</dbReference>
<keyword evidence="5" id="KW-1185">Reference proteome</keyword>
<keyword evidence="1 4" id="KW-0808">Transferase</keyword>
<dbReference type="SUPFAM" id="SSF55729">
    <property type="entry name" value="Acyl-CoA N-acyltransferases (Nat)"/>
    <property type="match status" value="1"/>
</dbReference>
<evidence type="ECO:0000313" key="5">
    <source>
        <dbReference type="Proteomes" id="UP000529795"/>
    </source>
</evidence>
<comment type="caution">
    <text evidence="4">The sequence shown here is derived from an EMBL/GenBank/DDBJ whole genome shotgun (WGS) entry which is preliminary data.</text>
</comment>
<dbReference type="InterPro" id="IPR016181">
    <property type="entry name" value="Acyl_CoA_acyltransferase"/>
</dbReference>
<evidence type="ECO:0000259" key="3">
    <source>
        <dbReference type="PROSITE" id="PS51186"/>
    </source>
</evidence>
<dbReference type="GO" id="GO:0016747">
    <property type="term" value="F:acyltransferase activity, transferring groups other than amino-acyl groups"/>
    <property type="evidence" value="ECO:0007669"/>
    <property type="project" value="InterPro"/>
</dbReference>
<dbReference type="Proteomes" id="UP000529795">
    <property type="component" value="Unassembled WGS sequence"/>
</dbReference>
<keyword evidence="2 4" id="KW-0012">Acyltransferase</keyword>
<evidence type="ECO:0000256" key="2">
    <source>
        <dbReference type="ARBA" id="ARBA00023315"/>
    </source>
</evidence>
<dbReference type="Pfam" id="PF00583">
    <property type="entry name" value="Acetyltransf_1"/>
    <property type="match status" value="1"/>
</dbReference>
<name>A0A840FDN8_9SPHN</name>
<evidence type="ECO:0000313" key="4">
    <source>
        <dbReference type="EMBL" id="MBB4154772.1"/>
    </source>
</evidence>
<proteinExistence type="predicted"/>
<dbReference type="InterPro" id="IPR000182">
    <property type="entry name" value="GNAT_dom"/>
</dbReference>
<reference evidence="4 5" key="1">
    <citation type="submission" date="2020-08" db="EMBL/GenBank/DDBJ databases">
        <title>Genomic Encyclopedia of Type Strains, Phase IV (KMG-IV): sequencing the most valuable type-strain genomes for metagenomic binning, comparative biology and taxonomic classification.</title>
        <authorList>
            <person name="Goeker M."/>
        </authorList>
    </citation>
    <scope>NUCLEOTIDE SEQUENCE [LARGE SCALE GENOMIC DNA]</scope>
    <source>
        <strain evidence="4 5">YC6723</strain>
    </source>
</reference>
<evidence type="ECO:0000256" key="1">
    <source>
        <dbReference type="ARBA" id="ARBA00022679"/>
    </source>
</evidence>
<organism evidence="4 5">
    <name type="scientific">Sphingomonas jinjuensis</name>
    <dbReference type="NCBI Taxonomy" id="535907"/>
    <lineage>
        <taxon>Bacteria</taxon>
        <taxon>Pseudomonadati</taxon>
        <taxon>Pseudomonadota</taxon>
        <taxon>Alphaproteobacteria</taxon>
        <taxon>Sphingomonadales</taxon>
        <taxon>Sphingomonadaceae</taxon>
        <taxon>Sphingomonas</taxon>
    </lineage>
</organism>
<accession>A0A840FDN8</accession>
<dbReference type="EC" id="2.3.1.-" evidence="4"/>
<dbReference type="CDD" id="cd04301">
    <property type="entry name" value="NAT_SF"/>
    <property type="match status" value="1"/>
</dbReference>
<feature type="domain" description="N-acetyltransferase" evidence="3">
    <location>
        <begin position="2"/>
        <end position="154"/>
    </location>
</feature>
<dbReference type="InterPro" id="IPR050832">
    <property type="entry name" value="Bact_Acetyltransf"/>
</dbReference>
<dbReference type="EMBL" id="JACIEV010000008">
    <property type="protein sequence ID" value="MBB4154772.1"/>
    <property type="molecule type" value="Genomic_DNA"/>
</dbReference>
<dbReference type="AlphaFoldDB" id="A0A840FDN8"/>
<dbReference type="Gene3D" id="3.40.630.30">
    <property type="match status" value="1"/>
</dbReference>
<gene>
    <name evidence="4" type="ORF">GGQ80_002688</name>
</gene>
<dbReference type="PANTHER" id="PTHR43877">
    <property type="entry name" value="AMINOALKYLPHOSPHONATE N-ACETYLTRANSFERASE-RELATED-RELATED"/>
    <property type="match status" value="1"/>
</dbReference>
<sequence length="155" mass="16561">MIEVRRDDPRSPAAAALIAEHLAFASANTDAEFRFALGAEKLAGPDTAFFTAWDGGALAGMGAVKRLDTDHAEIKSMRTADAHRRKGVGAAVLAALIAHAADEGIARISLETGTDDDFIAAHALYRRFGFVDCAAFADYPADSPYNRYMTLTLEV</sequence>